<keyword evidence="2" id="KW-1185">Reference proteome</keyword>
<comment type="caution">
    <text evidence="1">The sequence shown here is derived from an EMBL/GenBank/DDBJ whole genome shotgun (WGS) entry which is preliminary data.</text>
</comment>
<proteinExistence type="predicted"/>
<evidence type="ECO:0000313" key="1">
    <source>
        <dbReference type="EMBL" id="PWK21069.1"/>
    </source>
</evidence>
<dbReference type="Proteomes" id="UP000245430">
    <property type="component" value="Unassembled WGS sequence"/>
</dbReference>
<dbReference type="OrthoDB" id="851233at2"/>
<dbReference type="AlphaFoldDB" id="A0A316DV33"/>
<dbReference type="EMBL" id="QGGP01000001">
    <property type="protein sequence ID" value="PWK21069.1"/>
    <property type="molecule type" value="Genomic_DNA"/>
</dbReference>
<evidence type="ECO:0000313" key="2">
    <source>
        <dbReference type="Proteomes" id="UP000245430"/>
    </source>
</evidence>
<organism evidence="1 2">
    <name type="scientific">Xanthomarina spongicola</name>
    <dbReference type="NCBI Taxonomy" id="570520"/>
    <lineage>
        <taxon>Bacteria</taxon>
        <taxon>Pseudomonadati</taxon>
        <taxon>Bacteroidota</taxon>
        <taxon>Flavobacteriia</taxon>
        <taxon>Flavobacteriales</taxon>
        <taxon>Flavobacteriaceae</taxon>
        <taxon>Xanthomarina</taxon>
    </lineage>
</organism>
<dbReference type="RefSeq" id="WP_109681304.1">
    <property type="nucleotide sequence ID" value="NZ_QGGP01000001.1"/>
</dbReference>
<protein>
    <submittedName>
        <fullName evidence="1">Uncharacterized protein</fullName>
    </submittedName>
</protein>
<gene>
    <name evidence="1" type="ORF">LX78_00782</name>
</gene>
<accession>A0A316DV33</accession>
<name>A0A316DV33_9FLAO</name>
<reference evidence="1 2" key="1">
    <citation type="submission" date="2018-05" db="EMBL/GenBank/DDBJ databases">
        <title>Genomic Encyclopedia of Archaeal and Bacterial Type Strains, Phase II (KMG-II): from individual species to whole genera.</title>
        <authorList>
            <person name="Goeker M."/>
        </authorList>
    </citation>
    <scope>NUCLEOTIDE SEQUENCE [LARGE SCALE GENOMIC DNA]</scope>
    <source>
        <strain evidence="1 2">DSM 22637</strain>
    </source>
</reference>
<sequence length="201" mass="23106">MKKLLFIFTCLCFSNTYSQTDFIITVNNQSQEISLEKEYEFKVDGKTIQISVKEKDTLIYNDSFYSFKYSKNHKVSKTEIDMGIEQIMLMTAGGSGIIVQKYDSFNPTMLQEMMLNEVTKESVTYGYTLERKDYDKKLKSGDELRILKAELEYKGEVEVYEISAVGKKDEGILIMTMNLGGDGNNEGEDMINLLWDTMVIN</sequence>